<sequence>MECELVDPHDLTNQLRTLKSINVDGVMIDTWWGIVEAKNPQDYNWKGYKQLFSIVRDLGLKLQVCFP</sequence>
<dbReference type="EMBL" id="JAMZMK010000003">
    <property type="protein sequence ID" value="KAI7758412.1"/>
    <property type="molecule type" value="Genomic_DNA"/>
</dbReference>
<dbReference type="SUPFAM" id="SSF51445">
    <property type="entry name" value="(Trans)glycosidases"/>
    <property type="match status" value="1"/>
</dbReference>
<evidence type="ECO:0000313" key="5">
    <source>
        <dbReference type="EMBL" id="KAI7758412.1"/>
    </source>
</evidence>
<comment type="caution">
    <text evidence="5">The sequence shown here is derived from an EMBL/GenBank/DDBJ whole genome shotgun (WGS) entry which is preliminary data.</text>
</comment>
<comment type="similarity">
    <text evidence="1 4">Belongs to the glycosyl hydrolase 14 family.</text>
</comment>
<keyword evidence="6" id="KW-1185">Reference proteome</keyword>
<keyword evidence="4" id="KW-0326">Glycosidase</keyword>
<dbReference type="PANTHER" id="PTHR31352:SF58">
    <property type="entry name" value="BETA-AMYLASE 2, CHLOROPLASTIC"/>
    <property type="match status" value="1"/>
</dbReference>
<evidence type="ECO:0000313" key="6">
    <source>
        <dbReference type="Proteomes" id="UP001206925"/>
    </source>
</evidence>
<dbReference type="Proteomes" id="UP001206925">
    <property type="component" value="Unassembled WGS sequence"/>
</dbReference>
<dbReference type="GO" id="GO:0016161">
    <property type="term" value="F:beta-amylase activity"/>
    <property type="evidence" value="ECO:0007669"/>
    <property type="project" value="UniProtKB-EC"/>
</dbReference>
<reference evidence="5" key="1">
    <citation type="submission" date="2022-06" db="EMBL/GenBank/DDBJ databases">
        <title>Uncovering the hologenomic basis of an extraordinary plant invasion.</title>
        <authorList>
            <person name="Bieker V.C."/>
            <person name="Martin M.D."/>
            <person name="Gilbert T."/>
            <person name="Hodgins K."/>
            <person name="Battlay P."/>
            <person name="Petersen B."/>
            <person name="Wilson J."/>
        </authorList>
    </citation>
    <scope>NUCLEOTIDE SEQUENCE</scope>
    <source>
        <strain evidence="5">AA19_3_7</strain>
        <tissue evidence="5">Leaf</tissue>
    </source>
</reference>
<dbReference type="Gene3D" id="3.20.20.80">
    <property type="entry name" value="Glycosidases"/>
    <property type="match status" value="1"/>
</dbReference>
<dbReference type="EC" id="3.2.1.2" evidence="4"/>
<name>A0AAD5GWK8_AMBAR</name>
<accession>A0AAD5GWK8</accession>
<keyword evidence="2 4" id="KW-0119">Carbohydrate metabolism</keyword>
<organism evidence="5 6">
    <name type="scientific">Ambrosia artemisiifolia</name>
    <name type="common">Common ragweed</name>
    <dbReference type="NCBI Taxonomy" id="4212"/>
    <lineage>
        <taxon>Eukaryota</taxon>
        <taxon>Viridiplantae</taxon>
        <taxon>Streptophyta</taxon>
        <taxon>Embryophyta</taxon>
        <taxon>Tracheophyta</taxon>
        <taxon>Spermatophyta</taxon>
        <taxon>Magnoliopsida</taxon>
        <taxon>eudicotyledons</taxon>
        <taxon>Gunneridae</taxon>
        <taxon>Pentapetalae</taxon>
        <taxon>asterids</taxon>
        <taxon>campanulids</taxon>
        <taxon>Asterales</taxon>
        <taxon>Asteraceae</taxon>
        <taxon>Asteroideae</taxon>
        <taxon>Heliantheae alliance</taxon>
        <taxon>Heliantheae</taxon>
        <taxon>Ambrosia</taxon>
    </lineage>
</organism>
<dbReference type="InterPro" id="IPR017853">
    <property type="entry name" value="GH"/>
</dbReference>
<evidence type="ECO:0000256" key="2">
    <source>
        <dbReference type="ARBA" id="ARBA00023277"/>
    </source>
</evidence>
<comment type="catalytic activity">
    <reaction evidence="4">
        <text>Hydrolysis of (1-&gt;4)-alpha-D-glucosidic linkages in polysaccharides so as to remove successive maltose units from the non-reducing ends of the chains.</text>
        <dbReference type="EC" id="3.2.1.2"/>
    </reaction>
</comment>
<evidence type="ECO:0000256" key="3">
    <source>
        <dbReference type="ARBA" id="ARBA00023326"/>
    </source>
</evidence>
<gene>
    <name evidence="5" type="ORF">M8C21_013100</name>
</gene>
<proteinExistence type="inferred from homology"/>
<evidence type="ECO:0000256" key="4">
    <source>
        <dbReference type="RuleBase" id="RU000509"/>
    </source>
</evidence>
<dbReference type="PRINTS" id="PR00750">
    <property type="entry name" value="BETAAMYLASE"/>
</dbReference>
<dbReference type="PANTHER" id="PTHR31352">
    <property type="entry name" value="BETA-AMYLASE 1, CHLOROPLASTIC"/>
    <property type="match status" value="1"/>
</dbReference>
<keyword evidence="4" id="KW-0378">Hydrolase</keyword>
<dbReference type="InterPro" id="IPR001554">
    <property type="entry name" value="Glyco_hydro_14"/>
</dbReference>
<evidence type="ECO:0000256" key="1">
    <source>
        <dbReference type="ARBA" id="ARBA00005652"/>
    </source>
</evidence>
<dbReference type="Pfam" id="PF01373">
    <property type="entry name" value="Glyco_hydro_14"/>
    <property type="match status" value="1"/>
</dbReference>
<keyword evidence="3 4" id="KW-0624">Polysaccharide degradation</keyword>
<dbReference type="GO" id="GO:0000272">
    <property type="term" value="P:polysaccharide catabolic process"/>
    <property type="evidence" value="ECO:0007669"/>
    <property type="project" value="UniProtKB-KW"/>
</dbReference>
<protein>
    <recommendedName>
        <fullName evidence="4">Beta-amylase</fullName>
        <ecNumber evidence="4">3.2.1.2</ecNumber>
    </recommendedName>
</protein>
<dbReference type="AlphaFoldDB" id="A0AAD5GWK8"/>